<gene>
    <name evidence="1" type="ORF">MARPO_0147s0010</name>
</gene>
<evidence type="ECO:0000313" key="1">
    <source>
        <dbReference type="EMBL" id="PTQ29118.1"/>
    </source>
</evidence>
<keyword evidence="2" id="KW-1185">Reference proteome</keyword>
<proteinExistence type="predicted"/>
<organism evidence="1 2">
    <name type="scientific">Marchantia polymorpha</name>
    <name type="common">Common liverwort</name>
    <name type="synonym">Marchantia aquatica</name>
    <dbReference type="NCBI Taxonomy" id="3197"/>
    <lineage>
        <taxon>Eukaryota</taxon>
        <taxon>Viridiplantae</taxon>
        <taxon>Streptophyta</taxon>
        <taxon>Embryophyta</taxon>
        <taxon>Marchantiophyta</taxon>
        <taxon>Marchantiopsida</taxon>
        <taxon>Marchantiidae</taxon>
        <taxon>Marchantiales</taxon>
        <taxon>Marchantiaceae</taxon>
        <taxon>Marchantia</taxon>
    </lineage>
</organism>
<dbReference type="Proteomes" id="UP000244005">
    <property type="component" value="Unassembled WGS sequence"/>
</dbReference>
<reference evidence="2" key="1">
    <citation type="journal article" date="2017" name="Cell">
        <title>Insights into land plant evolution garnered from the Marchantia polymorpha genome.</title>
        <authorList>
            <person name="Bowman J.L."/>
            <person name="Kohchi T."/>
            <person name="Yamato K.T."/>
            <person name="Jenkins J."/>
            <person name="Shu S."/>
            <person name="Ishizaki K."/>
            <person name="Yamaoka S."/>
            <person name="Nishihama R."/>
            <person name="Nakamura Y."/>
            <person name="Berger F."/>
            <person name="Adam C."/>
            <person name="Aki S.S."/>
            <person name="Althoff F."/>
            <person name="Araki T."/>
            <person name="Arteaga-Vazquez M.A."/>
            <person name="Balasubrmanian S."/>
            <person name="Barry K."/>
            <person name="Bauer D."/>
            <person name="Boehm C.R."/>
            <person name="Briginshaw L."/>
            <person name="Caballero-Perez J."/>
            <person name="Catarino B."/>
            <person name="Chen F."/>
            <person name="Chiyoda S."/>
            <person name="Chovatia M."/>
            <person name="Davies K.M."/>
            <person name="Delmans M."/>
            <person name="Demura T."/>
            <person name="Dierschke T."/>
            <person name="Dolan L."/>
            <person name="Dorantes-Acosta A.E."/>
            <person name="Eklund D.M."/>
            <person name="Florent S.N."/>
            <person name="Flores-Sandoval E."/>
            <person name="Fujiyama A."/>
            <person name="Fukuzawa H."/>
            <person name="Galik B."/>
            <person name="Grimanelli D."/>
            <person name="Grimwood J."/>
            <person name="Grossniklaus U."/>
            <person name="Hamada T."/>
            <person name="Haseloff J."/>
            <person name="Hetherington A.J."/>
            <person name="Higo A."/>
            <person name="Hirakawa Y."/>
            <person name="Hundley H.N."/>
            <person name="Ikeda Y."/>
            <person name="Inoue K."/>
            <person name="Inoue S.I."/>
            <person name="Ishida S."/>
            <person name="Jia Q."/>
            <person name="Kakita M."/>
            <person name="Kanazawa T."/>
            <person name="Kawai Y."/>
            <person name="Kawashima T."/>
            <person name="Kennedy M."/>
            <person name="Kinose K."/>
            <person name="Kinoshita T."/>
            <person name="Kohara Y."/>
            <person name="Koide E."/>
            <person name="Komatsu K."/>
            <person name="Kopischke S."/>
            <person name="Kubo M."/>
            <person name="Kyozuka J."/>
            <person name="Lagercrantz U."/>
            <person name="Lin S.S."/>
            <person name="Lindquist E."/>
            <person name="Lipzen A.M."/>
            <person name="Lu C.W."/>
            <person name="De Luna E."/>
            <person name="Martienssen R.A."/>
            <person name="Minamino N."/>
            <person name="Mizutani M."/>
            <person name="Mizutani M."/>
            <person name="Mochizuki N."/>
            <person name="Monte I."/>
            <person name="Mosher R."/>
            <person name="Nagasaki H."/>
            <person name="Nakagami H."/>
            <person name="Naramoto S."/>
            <person name="Nishitani K."/>
            <person name="Ohtani M."/>
            <person name="Okamoto T."/>
            <person name="Okumura M."/>
            <person name="Phillips J."/>
            <person name="Pollak B."/>
            <person name="Reinders A."/>
            <person name="Rovekamp M."/>
            <person name="Sano R."/>
            <person name="Sawa S."/>
            <person name="Schmid M.W."/>
            <person name="Shirakawa M."/>
            <person name="Solano R."/>
            <person name="Spunde A."/>
            <person name="Suetsugu N."/>
            <person name="Sugano S."/>
            <person name="Sugiyama A."/>
            <person name="Sun R."/>
            <person name="Suzuki Y."/>
            <person name="Takenaka M."/>
            <person name="Takezawa D."/>
            <person name="Tomogane H."/>
            <person name="Tsuzuki M."/>
            <person name="Ueda T."/>
            <person name="Umeda M."/>
            <person name="Ward J.M."/>
            <person name="Watanabe Y."/>
            <person name="Yazaki K."/>
            <person name="Yokoyama R."/>
            <person name="Yoshitake Y."/>
            <person name="Yotsui I."/>
            <person name="Zachgo S."/>
            <person name="Schmutz J."/>
        </authorList>
    </citation>
    <scope>NUCLEOTIDE SEQUENCE [LARGE SCALE GENOMIC DNA]</scope>
    <source>
        <strain evidence="2">Tak-1</strain>
    </source>
</reference>
<name>A0A2R6W5I8_MARPO</name>
<accession>A0A2R6W5I8</accession>
<protein>
    <submittedName>
        <fullName evidence="1">Uncharacterized protein</fullName>
    </submittedName>
</protein>
<sequence length="70" mass="7733">MRADCSTVVQDCVCSVDGTRRELSLMWFLPPSAGNGSPPVLPSAFVVSPLVPRWWPWSRAASENLFGFLH</sequence>
<evidence type="ECO:0000313" key="2">
    <source>
        <dbReference type="Proteomes" id="UP000244005"/>
    </source>
</evidence>
<dbReference type="EMBL" id="KZ772817">
    <property type="protein sequence ID" value="PTQ29118.1"/>
    <property type="molecule type" value="Genomic_DNA"/>
</dbReference>
<dbReference type="AlphaFoldDB" id="A0A2R6W5I8"/>